<dbReference type="Proteomes" id="UP001458880">
    <property type="component" value="Unassembled WGS sequence"/>
</dbReference>
<dbReference type="PANTHER" id="PTHR46599">
    <property type="entry name" value="PIGGYBAC TRANSPOSABLE ELEMENT-DERIVED PROTEIN 4"/>
    <property type="match status" value="1"/>
</dbReference>
<dbReference type="Pfam" id="PF13843">
    <property type="entry name" value="DDE_Tnp_1_7"/>
    <property type="match status" value="1"/>
</dbReference>
<evidence type="ECO:0000313" key="2">
    <source>
        <dbReference type="EMBL" id="KAK9702512.1"/>
    </source>
</evidence>
<dbReference type="AlphaFoldDB" id="A0AAW1JGN2"/>
<accession>A0AAW1JGN2</accession>
<name>A0AAW1JGN2_POPJA</name>
<dbReference type="EMBL" id="JASPKY010000390">
    <property type="protein sequence ID" value="KAK9702512.1"/>
    <property type="molecule type" value="Genomic_DNA"/>
</dbReference>
<keyword evidence="3" id="KW-1185">Reference proteome</keyword>
<evidence type="ECO:0000313" key="3">
    <source>
        <dbReference type="Proteomes" id="UP001458880"/>
    </source>
</evidence>
<organism evidence="2 3">
    <name type="scientific">Popillia japonica</name>
    <name type="common">Japanese beetle</name>
    <dbReference type="NCBI Taxonomy" id="7064"/>
    <lineage>
        <taxon>Eukaryota</taxon>
        <taxon>Metazoa</taxon>
        <taxon>Ecdysozoa</taxon>
        <taxon>Arthropoda</taxon>
        <taxon>Hexapoda</taxon>
        <taxon>Insecta</taxon>
        <taxon>Pterygota</taxon>
        <taxon>Neoptera</taxon>
        <taxon>Endopterygota</taxon>
        <taxon>Coleoptera</taxon>
        <taxon>Polyphaga</taxon>
        <taxon>Scarabaeiformia</taxon>
        <taxon>Scarabaeidae</taxon>
        <taxon>Rutelinae</taxon>
        <taxon>Popillia</taxon>
    </lineage>
</organism>
<comment type="caution">
    <text evidence="2">The sequence shown here is derived from an EMBL/GenBank/DDBJ whole genome shotgun (WGS) entry which is preliminary data.</text>
</comment>
<protein>
    <submittedName>
        <fullName evidence="2">Transposase IS4</fullName>
    </submittedName>
</protein>
<dbReference type="InterPro" id="IPR029526">
    <property type="entry name" value="PGBD"/>
</dbReference>
<evidence type="ECO:0000259" key="1">
    <source>
        <dbReference type="Pfam" id="PF13843"/>
    </source>
</evidence>
<sequence length="131" mass="15008">MPTLPYTYNTIIYCGNEDRPTDQPVSTQIVMELMQPPLHTGRVLVTDNFYTSVGLAHQLNDNGIHLIGTLRTNKILNPICIFKKKLQRGELNTVESNTKLIVGKWKDKRDAVLKNMKSSQKLERKLYTVHN</sequence>
<reference evidence="2 3" key="1">
    <citation type="journal article" date="2024" name="BMC Genomics">
        <title>De novo assembly and annotation of Popillia japonica's genome with initial clues to its potential as an invasive pest.</title>
        <authorList>
            <person name="Cucini C."/>
            <person name="Boschi S."/>
            <person name="Funari R."/>
            <person name="Cardaioli E."/>
            <person name="Iannotti N."/>
            <person name="Marturano G."/>
            <person name="Paoli F."/>
            <person name="Bruttini M."/>
            <person name="Carapelli A."/>
            <person name="Frati F."/>
            <person name="Nardi F."/>
        </authorList>
    </citation>
    <scope>NUCLEOTIDE SEQUENCE [LARGE SCALE GENOMIC DNA]</scope>
    <source>
        <strain evidence="2">DMR45628</strain>
    </source>
</reference>
<feature type="domain" description="PiggyBac transposable element-derived protein" evidence="1">
    <location>
        <begin position="6"/>
        <end position="123"/>
    </location>
</feature>
<dbReference type="PANTHER" id="PTHR46599:SF3">
    <property type="entry name" value="PIGGYBAC TRANSPOSABLE ELEMENT-DERIVED PROTEIN 4"/>
    <property type="match status" value="1"/>
</dbReference>
<proteinExistence type="predicted"/>
<gene>
    <name evidence="2" type="ORF">QE152_g29919</name>
</gene>